<dbReference type="GO" id="GO:0008825">
    <property type="term" value="F:cyclopropane-fatty-acyl-phospholipid synthase activity"/>
    <property type="evidence" value="ECO:0007669"/>
    <property type="project" value="UniProtKB-EC"/>
</dbReference>
<dbReference type="AlphaFoldDB" id="A0AAW8D810"/>
<dbReference type="Proteomes" id="UP001242045">
    <property type="component" value="Unassembled WGS sequence"/>
</dbReference>
<gene>
    <name evidence="1" type="ORF">J2W31_005108</name>
</gene>
<evidence type="ECO:0000313" key="1">
    <source>
        <dbReference type="EMBL" id="MDP9895981.1"/>
    </source>
</evidence>
<dbReference type="SUPFAM" id="SSF53335">
    <property type="entry name" value="S-adenosyl-L-methionine-dependent methyltransferases"/>
    <property type="match status" value="1"/>
</dbReference>
<keyword evidence="1" id="KW-0808">Transferase</keyword>
<protein>
    <submittedName>
        <fullName evidence="1">Cyclopropane-fatty-acyl-phospholipid synthase</fullName>
        <ecNumber evidence="1">2.1.1.79</ecNumber>
    </submittedName>
</protein>
<dbReference type="FunFam" id="3.40.50.150:FF:000554">
    <property type="entry name" value="Cation-transporting ATPase"/>
    <property type="match status" value="1"/>
</dbReference>
<dbReference type="CDD" id="cd02440">
    <property type="entry name" value="AdoMet_MTases"/>
    <property type="match status" value="1"/>
</dbReference>
<reference evidence="1" key="1">
    <citation type="submission" date="2023-07" db="EMBL/GenBank/DDBJ databases">
        <title>Sorghum-associated microbial communities from plants grown in Nebraska, USA.</title>
        <authorList>
            <person name="Schachtman D."/>
        </authorList>
    </citation>
    <scope>NUCLEOTIDE SEQUENCE</scope>
    <source>
        <strain evidence="1">DS3754</strain>
    </source>
</reference>
<dbReference type="EC" id="2.1.1.79" evidence="1"/>
<accession>A0AAW8D810</accession>
<sequence length="347" mass="40434">MPQDLTSALHWVEKGLIPDPFIRRGIRRLLKDRLTELQAGNPLAIADLTQAFLTQMRSAHLAPLPEKANEQHYEVPAAFFAQVLGNHRKYSSCYWPEGTDTLEQAESAALTATCERAGLIDGQDVMELGCGWGSLTLWMAANYPNSRITALSNSNSQREYIEAQATQRGLANVRVLTRDINAFDTDERFDRIVSVEMFEHLRNWPQAFANVARWLKPEGRFFMHVFAHREAPYPFEVRDASDWMSKYFFSGGMMPSDDLALHCQDDLRLLRRWRWEGSHYQRTAEAWLRNMDARREQLRPLFQATYGAEANVWWTRWRLFFMSVAELFGFDGGQRWWVSHYLFERRA</sequence>
<dbReference type="GO" id="GO:0032259">
    <property type="term" value="P:methylation"/>
    <property type="evidence" value="ECO:0007669"/>
    <property type="project" value="UniProtKB-KW"/>
</dbReference>
<organism evidence="1 2">
    <name type="scientific">Variovorax boronicumulans</name>
    <dbReference type="NCBI Taxonomy" id="436515"/>
    <lineage>
        <taxon>Bacteria</taxon>
        <taxon>Pseudomonadati</taxon>
        <taxon>Pseudomonadota</taxon>
        <taxon>Betaproteobacteria</taxon>
        <taxon>Burkholderiales</taxon>
        <taxon>Comamonadaceae</taxon>
        <taxon>Variovorax</taxon>
    </lineage>
</organism>
<keyword evidence="1" id="KW-0489">Methyltransferase</keyword>
<proteinExistence type="predicted"/>
<dbReference type="EMBL" id="JAUSRD010000015">
    <property type="protein sequence ID" value="MDP9895981.1"/>
    <property type="molecule type" value="Genomic_DNA"/>
</dbReference>
<dbReference type="InterPro" id="IPR029063">
    <property type="entry name" value="SAM-dependent_MTases_sf"/>
</dbReference>
<dbReference type="Gene3D" id="3.40.50.150">
    <property type="entry name" value="Vaccinia Virus protein VP39"/>
    <property type="match status" value="1"/>
</dbReference>
<dbReference type="PANTHER" id="PTHR43832">
    <property type="match status" value="1"/>
</dbReference>
<comment type="caution">
    <text evidence="1">The sequence shown here is derived from an EMBL/GenBank/DDBJ whole genome shotgun (WGS) entry which is preliminary data.</text>
</comment>
<dbReference type="RefSeq" id="WP_307686467.1">
    <property type="nucleotide sequence ID" value="NZ_JAUSRD010000015.1"/>
</dbReference>
<name>A0AAW8D810_9BURK</name>
<evidence type="ECO:0000313" key="2">
    <source>
        <dbReference type="Proteomes" id="UP001242045"/>
    </source>
</evidence>
<dbReference type="PANTHER" id="PTHR43832:SF1">
    <property type="entry name" value="S-ADENOSYL-L-METHIONINE-DEPENDENT METHYLTRANSFERASES SUPERFAMILY PROTEIN"/>
    <property type="match status" value="1"/>
</dbReference>
<dbReference type="Pfam" id="PF02353">
    <property type="entry name" value="CMAS"/>
    <property type="match status" value="1"/>
</dbReference>